<dbReference type="CDD" id="cd08621">
    <property type="entry name" value="PI-PLCXDc_like_2"/>
    <property type="match status" value="1"/>
</dbReference>
<sequence length="1614" mass="181619">MLCSKCKGCLQTEAYLNTAQASHSLAHHQTYQSLEQAIDAGCYICNRFWEALSAQEHVLLSSTVGEGVEPSGAYCSIESVQHYLISTSLDDGKSYGHPGCYLLQVAYNKPAIITCFRASFLLEPVECANTNLARQSLAQSTQSPETLSLAKDWVRECTAHHERCKRPVGEKPWYPTRLLSFDLPEASIVRLLETNQITPVGQYMTLTHRWGPVDHIILTKETYPQLLEGLPLSTLPQLFRDAVSICRHLGVGYIWIDSLCIFQGNDSIGDWQHEALLMKNVYSNSFCNISAADTPNCSQSIFNSRDPRLLNPQVVELTLCGEGSAKITERFVLSDYRFWKSEVSDALVNKRGWVLQERFLAPRILHFSKRQLIWECCEKDAAEVYPDGLPLALSTSSDARFKQMDSSDYAGRVDRYRYREADASALTVPSDKLIACSGIAKRVAEIVQDDYVAGMWRRYLEGELLWMVQGNHQPGRWTRPREYRAPSWSWASIDGPITPGEPRIQDSLITVEDYHLDYWTSDKTAAIRGGWLRLRGVLKKTTLARKSSTPGGGYYWDMMLDNERVNVLEDASPGNTEPRVMLDILQEDFKEENTKGLLFSMCARSKTGDGRELQWSNAEVVDLAVDSSRDGLRLWQAMTNGQRRDVLTKYGPLIRDNREQLHWLEAILVGKDAGFCNFEIDAATDFFTYYANMIHKFRTQLIAAKDDSLQPWGICAGICPFNGVIITLTMKAAPGLACGNSIIIKTSELNPFSTLFMVSLATQVGIPPGTLNCLIGGPDVGEALSSHMDIRKTSFTGSIKAGKLIQVAAANSNLKSVTLELGGESPLIVFPNADLERALQPATMFLLMNGQGCALPTRLYVHETIADEFTAKLKNIVEEHGRNIGGDPNLPSTSSSLLYHRRQKEVVLSYIQTGIKEATLLTGGKPIGAKGCYVEPAIFVDPHPDAKALREEIFGPVLVIVRFSTEDEVIKLANDNEFGLAAYVWTADLSRALRLSQKLEAGTVSVNGAGGLQPNVPMGGWKLYSLSIARVKRRQADFGKEHEDEELRKANIPARRRLTRLPQLLVTVIGADIFHGLKRPDFRFANTVKVSKRALYISFRMLGRFLLYVSALTGFTIAAPPTELLTHAVEVRSHGEHSNVETPGDHVLEQLERRCFKQGSYFLLVNATPWNMTLTRKRSYQMNQFNFPEIIRPGTSNRIYIQGKGHIDDAGEASYKFKDLPGRPDFELKYSGKFGKNGYPGAGIRFIRLKTLNNKRGSFHKLEWHWDNNFPFIIASSEEDPRNPSVWPWLVSTNPPEDWMHSIYPRIACLTLRMLAIPGTHNSGMSRFHRGSYLGSAWNTKNQELNISMQLKYGARWLDIRPSKTGGKWATGHFGFDLGNWHGGNGEYLDDIINSLNDFTKRNKELIIVNVDHGLNSDTFKGKKNAKMTQKEWEEVMMKLERINYRVENRGKEDDITNLRVSEFIAGRAAVIIVIDDIVYKKFSAGSEEYNIKVPVDTSVFADKGFFSRSQFPLYDSYAETKNQKKMVVDQLTKMKKQRTSPESRMFLLSWFLTQRLNPVILNAKQANRALIELLWPRMSPLAYPNIISVDAYPENRDLAALAMAINYHFAPLC</sequence>
<dbReference type="EC" id="1.2.1.3" evidence="2"/>
<dbReference type="InterPro" id="IPR010730">
    <property type="entry name" value="HET"/>
</dbReference>
<dbReference type="PANTHER" id="PTHR11699">
    <property type="entry name" value="ALDEHYDE DEHYDROGENASE-RELATED"/>
    <property type="match status" value="1"/>
</dbReference>
<evidence type="ECO:0000259" key="4">
    <source>
        <dbReference type="Pfam" id="PF00171"/>
    </source>
</evidence>
<comment type="catalytic activity">
    <reaction evidence="3">
        <text>an aldehyde + NAD(+) + H2O = a carboxylate + NADH + 2 H(+)</text>
        <dbReference type="Rhea" id="RHEA:16185"/>
        <dbReference type="ChEBI" id="CHEBI:15377"/>
        <dbReference type="ChEBI" id="CHEBI:15378"/>
        <dbReference type="ChEBI" id="CHEBI:17478"/>
        <dbReference type="ChEBI" id="CHEBI:29067"/>
        <dbReference type="ChEBI" id="CHEBI:57540"/>
        <dbReference type="ChEBI" id="CHEBI:57945"/>
        <dbReference type="EC" id="1.2.1.3"/>
    </reaction>
</comment>
<feature type="domain" description="Aldehyde dehydrogenase" evidence="4">
    <location>
        <begin position="614"/>
        <end position="1022"/>
    </location>
</feature>
<evidence type="ECO:0000256" key="2">
    <source>
        <dbReference type="ARBA" id="ARBA00024226"/>
    </source>
</evidence>
<dbReference type="InterPro" id="IPR017946">
    <property type="entry name" value="PLC-like_Pdiesterase_TIM-brl"/>
</dbReference>
<organism evidence="6">
    <name type="scientific">Fusarium oxysporum (strain Fo5176)</name>
    <name type="common">Fusarium vascular wilt</name>
    <dbReference type="NCBI Taxonomy" id="660025"/>
    <lineage>
        <taxon>Eukaryota</taxon>
        <taxon>Fungi</taxon>
        <taxon>Dikarya</taxon>
        <taxon>Ascomycota</taxon>
        <taxon>Pezizomycotina</taxon>
        <taxon>Sordariomycetes</taxon>
        <taxon>Hypocreomycetidae</taxon>
        <taxon>Hypocreales</taxon>
        <taxon>Nectriaceae</taxon>
        <taxon>Fusarium</taxon>
        <taxon>Fusarium oxysporum species complex</taxon>
    </lineage>
</organism>
<evidence type="ECO:0000313" key="6">
    <source>
        <dbReference type="EMBL" id="EGU81291.1"/>
    </source>
</evidence>
<gene>
    <name evidence="6" type="ORF">FOXB_08186</name>
</gene>
<dbReference type="InterPro" id="IPR016161">
    <property type="entry name" value="Ald_DH/histidinol_DH"/>
</dbReference>
<reference evidence="6" key="1">
    <citation type="journal article" date="2012" name="Mol. Plant Microbe Interact.">
        <title>A highly conserved effector in Fusarium oxysporum is required for full virulence on Arabidopsis.</title>
        <authorList>
            <person name="Thatcher L.F."/>
            <person name="Gardiner D.M."/>
            <person name="Kazan K."/>
            <person name="Manners J."/>
        </authorList>
    </citation>
    <scope>NUCLEOTIDE SEQUENCE [LARGE SCALE GENOMIC DNA]</scope>
    <source>
        <strain evidence="6">Fo5176</strain>
    </source>
</reference>
<dbReference type="EMBL" id="AFQF01002467">
    <property type="protein sequence ID" value="EGU81291.1"/>
    <property type="molecule type" value="Genomic_DNA"/>
</dbReference>
<evidence type="ECO:0000256" key="3">
    <source>
        <dbReference type="ARBA" id="ARBA00049194"/>
    </source>
</evidence>
<protein>
    <recommendedName>
        <fullName evidence="2">aldehyde dehydrogenase (NAD(+))</fullName>
        <ecNumber evidence="2">1.2.1.3</ecNumber>
    </recommendedName>
</protein>
<feature type="domain" description="Heterokaryon incompatibility" evidence="5">
    <location>
        <begin position="203"/>
        <end position="357"/>
    </location>
</feature>
<dbReference type="InterPro" id="IPR016162">
    <property type="entry name" value="Ald_DH_N"/>
</dbReference>
<dbReference type="Gene3D" id="3.20.20.190">
    <property type="entry name" value="Phosphatidylinositol (PI) phosphodiesterase"/>
    <property type="match status" value="1"/>
</dbReference>
<dbReference type="Gene3D" id="3.40.605.10">
    <property type="entry name" value="Aldehyde Dehydrogenase, Chain A, domain 1"/>
    <property type="match status" value="1"/>
</dbReference>
<dbReference type="GO" id="GO:0006629">
    <property type="term" value="P:lipid metabolic process"/>
    <property type="evidence" value="ECO:0007669"/>
    <property type="project" value="InterPro"/>
</dbReference>
<comment type="similarity">
    <text evidence="1">Belongs to the aldehyde dehydrogenase family.</text>
</comment>
<dbReference type="SUPFAM" id="SSF53720">
    <property type="entry name" value="ALDH-like"/>
    <property type="match status" value="1"/>
</dbReference>
<name>F9FP56_FUSOF</name>
<dbReference type="GO" id="GO:0004029">
    <property type="term" value="F:aldehyde dehydrogenase (NAD+) activity"/>
    <property type="evidence" value="ECO:0007669"/>
    <property type="project" value="UniProtKB-EC"/>
</dbReference>
<dbReference type="STRING" id="660025.F9FP56"/>
<dbReference type="InterPro" id="IPR016163">
    <property type="entry name" value="Ald_DH_C"/>
</dbReference>
<dbReference type="GO" id="GO:0008081">
    <property type="term" value="F:phosphoric diester hydrolase activity"/>
    <property type="evidence" value="ECO:0007669"/>
    <property type="project" value="InterPro"/>
</dbReference>
<proteinExistence type="inferred from homology"/>
<accession>F9FP56</accession>
<evidence type="ECO:0000256" key="1">
    <source>
        <dbReference type="ARBA" id="ARBA00009986"/>
    </source>
</evidence>
<dbReference type="OrthoDB" id="5362512at2759"/>
<evidence type="ECO:0000259" key="5">
    <source>
        <dbReference type="Pfam" id="PF06985"/>
    </source>
</evidence>
<dbReference type="Gene3D" id="3.40.309.10">
    <property type="entry name" value="Aldehyde Dehydrogenase, Chain A, domain 2"/>
    <property type="match status" value="1"/>
</dbReference>
<dbReference type="SUPFAM" id="SSF51695">
    <property type="entry name" value="PLC-like phosphodiesterases"/>
    <property type="match status" value="1"/>
</dbReference>
<comment type="caution">
    <text evidence="6">The sequence shown here is derived from an EMBL/GenBank/DDBJ whole genome shotgun (WGS) entry which is preliminary data.</text>
</comment>
<dbReference type="InterPro" id="IPR015590">
    <property type="entry name" value="Aldehyde_DH_dom"/>
</dbReference>
<dbReference type="Pfam" id="PF00171">
    <property type="entry name" value="Aldedh"/>
    <property type="match status" value="1"/>
</dbReference>
<dbReference type="Pfam" id="PF06985">
    <property type="entry name" value="HET"/>
    <property type="match status" value="1"/>
</dbReference>